<gene>
    <name evidence="2" type="ORF">FRACYDRAFT_236469</name>
</gene>
<feature type="compositionally biased region" description="Polar residues" evidence="1">
    <location>
        <begin position="71"/>
        <end position="89"/>
    </location>
</feature>
<protein>
    <submittedName>
        <fullName evidence="2">Uncharacterized protein</fullName>
    </submittedName>
</protein>
<dbReference type="Proteomes" id="UP000095751">
    <property type="component" value="Unassembled WGS sequence"/>
</dbReference>
<dbReference type="InParanoid" id="A0A1E7FJ72"/>
<dbReference type="EMBL" id="KV784356">
    <property type="protein sequence ID" value="OEU18198.1"/>
    <property type="molecule type" value="Genomic_DNA"/>
</dbReference>
<feature type="compositionally biased region" description="Basic residues" evidence="1">
    <location>
        <begin position="57"/>
        <end position="66"/>
    </location>
</feature>
<keyword evidence="3" id="KW-1185">Reference proteome</keyword>
<evidence type="ECO:0000313" key="2">
    <source>
        <dbReference type="EMBL" id="OEU18198.1"/>
    </source>
</evidence>
<dbReference type="KEGG" id="fcy:FRACYDRAFT_236469"/>
<dbReference type="OrthoDB" id="10669526at2759"/>
<sequence length="346" mass="39397">MTIQKTNILLPINYEPTENDILSGRGRTLNNHNLTNESGIIKSNRQNSNNNSGHSKLALRKNKQRQRRENIASNDSFENFPENITSHDSFGNFPERTRYTSDSYVSCSSDEDDDRVDDLSTIYYSSSDNCEFDTIDTIGSSSIFVTTGRSSIRIDGCLRQSSLCLSYLDLSEEDCMMMESEIFINYNHNTINMDTYLLCVSDGSVINHDMSFGWILATPFGIWMVESKGSCNGRGNSLRAEGAGMLSGTLFLSILSPYFDQEFKIIFISDNAELIRRMKAHKHYKEPFPNETLRSEFDVTEQIYNTKASRKVKPTYVWLKGHQDDNEQYDDLPLEAQLNLDADELA</sequence>
<evidence type="ECO:0000256" key="1">
    <source>
        <dbReference type="SAM" id="MobiDB-lite"/>
    </source>
</evidence>
<reference evidence="2 3" key="1">
    <citation type="submission" date="2016-09" db="EMBL/GenBank/DDBJ databases">
        <title>Extensive genetic diversity and differential bi-allelic expression allows diatom success in the polar Southern Ocean.</title>
        <authorList>
            <consortium name="DOE Joint Genome Institute"/>
            <person name="Mock T."/>
            <person name="Otillar R.P."/>
            <person name="Strauss J."/>
            <person name="Dupont C."/>
            <person name="Frickenhaus S."/>
            <person name="Maumus F."/>
            <person name="Mcmullan M."/>
            <person name="Sanges R."/>
            <person name="Schmutz J."/>
            <person name="Toseland A."/>
            <person name="Valas R."/>
            <person name="Veluchamy A."/>
            <person name="Ward B.J."/>
            <person name="Allen A."/>
            <person name="Barry K."/>
            <person name="Falciatore A."/>
            <person name="Ferrante M."/>
            <person name="Fortunato A.E."/>
            <person name="Gloeckner G."/>
            <person name="Gruber A."/>
            <person name="Hipkin R."/>
            <person name="Janech M."/>
            <person name="Kroth P."/>
            <person name="Leese F."/>
            <person name="Lindquist E."/>
            <person name="Lyon B.R."/>
            <person name="Martin J."/>
            <person name="Mayer C."/>
            <person name="Parker M."/>
            <person name="Quesneville H."/>
            <person name="Raymond J."/>
            <person name="Uhlig C."/>
            <person name="Valentin K.U."/>
            <person name="Worden A.Z."/>
            <person name="Armbrust E.V."/>
            <person name="Bowler C."/>
            <person name="Green B."/>
            <person name="Moulton V."/>
            <person name="Van Oosterhout C."/>
            <person name="Grigoriev I."/>
        </authorList>
    </citation>
    <scope>NUCLEOTIDE SEQUENCE [LARGE SCALE GENOMIC DNA]</scope>
    <source>
        <strain evidence="2 3">CCMP1102</strain>
    </source>
</reference>
<feature type="compositionally biased region" description="Polar residues" evidence="1">
    <location>
        <begin position="28"/>
        <end position="54"/>
    </location>
</feature>
<dbReference type="AlphaFoldDB" id="A0A1E7FJ72"/>
<accession>A0A1E7FJ72</accession>
<name>A0A1E7FJ72_9STRA</name>
<evidence type="ECO:0000313" key="3">
    <source>
        <dbReference type="Proteomes" id="UP000095751"/>
    </source>
</evidence>
<feature type="region of interest" description="Disordered" evidence="1">
    <location>
        <begin position="25"/>
        <end position="92"/>
    </location>
</feature>
<organism evidence="2 3">
    <name type="scientific">Fragilariopsis cylindrus CCMP1102</name>
    <dbReference type="NCBI Taxonomy" id="635003"/>
    <lineage>
        <taxon>Eukaryota</taxon>
        <taxon>Sar</taxon>
        <taxon>Stramenopiles</taxon>
        <taxon>Ochrophyta</taxon>
        <taxon>Bacillariophyta</taxon>
        <taxon>Bacillariophyceae</taxon>
        <taxon>Bacillariophycidae</taxon>
        <taxon>Bacillariales</taxon>
        <taxon>Bacillariaceae</taxon>
        <taxon>Fragilariopsis</taxon>
    </lineage>
</organism>
<proteinExistence type="predicted"/>